<dbReference type="Gene3D" id="3.40.50.12370">
    <property type="match status" value="1"/>
</dbReference>
<name>G6EK97_9SPHN</name>
<dbReference type="RefSeq" id="WP_007015675.1">
    <property type="nucleotide sequence ID" value="NZ_AGFM01000091.1"/>
</dbReference>
<dbReference type="Pfam" id="PF00582">
    <property type="entry name" value="Usp"/>
    <property type="match status" value="1"/>
</dbReference>
<dbReference type="EMBL" id="AGFM01000091">
    <property type="protein sequence ID" value="EHJ58266.1"/>
    <property type="molecule type" value="Genomic_DNA"/>
</dbReference>
<comment type="similarity">
    <text evidence="1">Belongs to the universal stress protein A family.</text>
</comment>
<dbReference type="KEGG" id="npn:JI59_23410"/>
<comment type="caution">
    <text evidence="3">The sequence shown here is derived from an EMBL/GenBank/DDBJ whole genome shotgun (WGS) entry which is preliminary data.</text>
</comment>
<proteinExistence type="inferred from homology"/>
<organism evidence="3 4">
    <name type="scientific">Novosphingobium pentaromativorans US6-1</name>
    <dbReference type="NCBI Taxonomy" id="1088721"/>
    <lineage>
        <taxon>Bacteria</taxon>
        <taxon>Pseudomonadati</taxon>
        <taxon>Pseudomonadota</taxon>
        <taxon>Alphaproteobacteria</taxon>
        <taxon>Sphingomonadales</taxon>
        <taxon>Sphingomonadaceae</taxon>
        <taxon>Novosphingobium</taxon>
    </lineage>
</organism>
<feature type="domain" description="UspA" evidence="2">
    <location>
        <begin position="178"/>
        <end position="268"/>
    </location>
</feature>
<dbReference type="InterPro" id="IPR006016">
    <property type="entry name" value="UspA"/>
</dbReference>
<sequence>MSYATMMVHLELGKSNADLLTITGDLAERFQASVIGIAACQPIQYVYGDGFISGAVLDQNRAEIQQEAAAAETEFRAVLGDRVTDLDWRFAITSASIADYIGEEVRSADLLISKPDRGGSLLDRTRNVDMGDLIIRAGRPVLVVPAGATRLTPDRVMIAWKDSREARRATLDALPLLEMASHVTLVEIASEDDTAQAGKRLDDVADWFKRHGIAAVPLVVRATGDDASAIEAVAQEQSADVIVAGAYGHSRLREWVMGGVTADLLLAANRCALLSH</sequence>
<protein>
    <recommendedName>
        <fullName evidence="2">UspA domain-containing protein</fullName>
    </recommendedName>
</protein>
<dbReference type="OrthoDB" id="9804721at2"/>
<evidence type="ECO:0000313" key="4">
    <source>
        <dbReference type="Proteomes" id="UP000004030"/>
    </source>
</evidence>
<keyword evidence="4" id="KW-1185">Reference proteome</keyword>
<evidence type="ECO:0000313" key="3">
    <source>
        <dbReference type="EMBL" id="EHJ58266.1"/>
    </source>
</evidence>
<evidence type="ECO:0000259" key="2">
    <source>
        <dbReference type="Pfam" id="PF00582"/>
    </source>
</evidence>
<gene>
    <name evidence="3" type="ORF">NSU_4768</name>
</gene>
<dbReference type="PANTHER" id="PTHR46268">
    <property type="entry name" value="STRESS RESPONSE PROTEIN NHAX"/>
    <property type="match status" value="1"/>
</dbReference>
<dbReference type="CDD" id="cd00293">
    <property type="entry name" value="USP-like"/>
    <property type="match status" value="1"/>
</dbReference>
<dbReference type="PATRIC" id="fig|1088721.3.peg.4681"/>
<dbReference type="AlphaFoldDB" id="G6EK97"/>
<accession>G6EK97</accession>
<dbReference type="PANTHER" id="PTHR46268:SF15">
    <property type="entry name" value="UNIVERSAL STRESS PROTEIN HP_0031"/>
    <property type="match status" value="1"/>
</dbReference>
<dbReference type="SUPFAM" id="SSF52402">
    <property type="entry name" value="Adenine nucleotide alpha hydrolases-like"/>
    <property type="match status" value="2"/>
</dbReference>
<evidence type="ECO:0000256" key="1">
    <source>
        <dbReference type="ARBA" id="ARBA00008791"/>
    </source>
</evidence>
<dbReference type="eggNOG" id="COG0589">
    <property type="taxonomic scope" value="Bacteria"/>
</dbReference>
<dbReference type="Proteomes" id="UP000004030">
    <property type="component" value="Unassembled WGS sequence"/>
</dbReference>
<reference evidence="3 4" key="1">
    <citation type="journal article" date="2012" name="J. Bacteriol.">
        <title>Genome sequence of benzo(a)pyrene-degrading bacterium Novosphingobium pentaromativorans US6-1.</title>
        <authorList>
            <person name="Luo Y.R."/>
            <person name="Kang S.G."/>
            <person name="Kim S.J."/>
            <person name="Kim M.R."/>
            <person name="Li N."/>
            <person name="Lee J.H."/>
            <person name="Kwon K.K."/>
        </authorList>
    </citation>
    <scope>NUCLEOTIDE SEQUENCE [LARGE SCALE GENOMIC DNA]</scope>
    <source>
        <strain evidence="3 4">US6-1</strain>
    </source>
</reference>